<reference evidence="3" key="2">
    <citation type="submission" date="2025-08" db="UniProtKB">
        <authorList>
            <consortium name="RefSeq"/>
        </authorList>
    </citation>
    <scope>IDENTIFICATION</scope>
    <source>
        <tissue evidence="3">Young leaves</tissue>
    </source>
</reference>
<reference evidence="2" key="1">
    <citation type="journal article" date="2019" name="Nat. Commun.">
        <title>Genome-wide association mapping of date palm fruit traits.</title>
        <authorList>
            <person name="Hazzouri K.M."/>
            <person name="Gros-Balthazard M."/>
            <person name="Flowers J.M."/>
            <person name="Copetti D."/>
            <person name="Lemansour A."/>
            <person name="Lebrun M."/>
            <person name="Masmoudi K."/>
            <person name="Ferrand S."/>
            <person name="Dhar M.I."/>
            <person name="Fresquez Z.A."/>
            <person name="Rosas U."/>
            <person name="Zhang J."/>
            <person name="Talag J."/>
            <person name="Lee S."/>
            <person name="Kudrna D."/>
            <person name="Powell R.F."/>
            <person name="Leitch I.J."/>
            <person name="Krueger R.R."/>
            <person name="Wing R.A."/>
            <person name="Amiri K.M.A."/>
            <person name="Purugganan M.D."/>
        </authorList>
    </citation>
    <scope>NUCLEOTIDE SEQUENCE [LARGE SCALE GENOMIC DNA]</scope>
    <source>
        <strain evidence="2">cv. Khalas</strain>
    </source>
</reference>
<dbReference type="Proteomes" id="UP000228380">
    <property type="component" value="Chromosome 8"/>
</dbReference>
<dbReference type="KEGG" id="pda:103721135"/>
<feature type="region of interest" description="Disordered" evidence="1">
    <location>
        <begin position="1"/>
        <end position="23"/>
    </location>
</feature>
<dbReference type="OrthoDB" id="775174at2759"/>
<gene>
    <name evidence="3" type="primary">LOC103721135</name>
</gene>
<feature type="compositionally biased region" description="Basic and acidic residues" evidence="1">
    <location>
        <begin position="145"/>
        <end position="157"/>
    </location>
</feature>
<evidence type="ECO:0000256" key="1">
    <source>
        <dbReference type="SAM" id="MobiDB-lite"/>
    </source>
</evidence>
<evidence type="ECO:0000313" key="3">
    <source>
        <dbReference type="RefSeq" id="XP_038985553.1"/>
    </source>
</evidence>
<keyword evidence="2" id="KW-1185">Reference proteome</keyword>
<organism evidence="2 3">
    <name type="scientific">Phoenix dactylifera</name>
    <name type="common">Date palm</name>
    <dbReference type="NCBI Taxonomy" id="42345"/>
    <lineage>
        <taxon>Eukaryota</taxon>
        <taxon>Viridiplantae</taxon>
        <taxon>Streptophyta</taxon>
        <taxon>Embryophyta</taxon>
        <taxon>Tracheophyta</taxon>
        <taxon>Spermatophyta</taxon>
        <taxon>Magnoliopsida</taxon>
        <taxon>Liliopsida</taxon>
        <taxon>Arecaceae</taxon>
        <taxon>Coryphoideae</taxon>
        <taxon>Phoeniceae</taxon>
        <taxon>Phoenix</taxon>
    </lineage>
</organism>
<protein>
    <submittedName>
        <fullName evidence="3">Uncharacterized protein LOC103721135</fullName>
    </submittedName>
</protein>
<evidence type="ECO:0000313" key="2">
    <source>
        <dbReference type="Proteomes" id="UP000228380"/>
    </source>
</evidence>
<dbReference type="RefSeq" id="XP_038985553.1">
    <property type="nucleotide sequence ID" value="XM_039129625.1"/>
</dbReference>
<feature type="region of interest" description="Disordered" evidence="1">
    <location>
        <begin position="217"/>
        <end position="242"/>
    </location>
</feature>
<feature type="region of interest" description="Disordered" evidence="1">
    <location>
        <begin position="137"/>
        <end position="166"/>
    </location>
</feature>
<accession>A0A8B9ANG4</accession>
<feature type="compositionally biased region" description="Basic residues" evidence="1">
    <location>
        <begin position="1"/>
        <end position="13"/>
    </location>
</feature>
<proteinExistence type="predicted"/>
<name>A0A8B9ANG4_PHODC</name>
<dbReference type="GeneID" id="103721135"/>
<dbReference type="AlphaFoldDB" id="A0A8B9ANG4"/>
<sequence>MWHAGHWRRKRRGREREERRLDGGGSVAKKFIGGFRLIHHSDSRAGCAESAAVQAAIGQLQNEHGAAVGLPRSANGASAPSRPRKVEQGIAIVIPCFAASIAPRAGVGWACRFQPIKALFSQDHCFHKHYEIGLLPKYKMPPSSKPRDRRTAPDQRKPLSRSDPIPILAKENPKQFSANPIFYSIPSPFTFPSSSSLFSSLRIVPKRLSWEFSTAREGIHHDPSDPDDSSPEATSNVEDPAETHKPLISVSFKIDEIVVVESGEPTGGCTDSDAAEREEKEMDKEKVRAVLVIDRVREALLEIGAPDLSDGSKKAVEALVEIVIGDVGMDSRARDGLSNLDLWADVRTVILICLI</sequence>